<dbReference type="EMBL" id="KB310004">
    <property type="protein sequence ID" value="ELT92795.1"/>
    <property type="molecule type" value="Genomic_DNA"/>
</dbReference>
<dbReference type="PANTHER" id="PTHR12558">
    <property type="entry name" value="CELL DIVISION CYCLE 16,23,27"/>
    <property type="match status" value="1"/>
</dbReference>
<dbReference type="OrthoDB" id="329563at2759"/>
<dbReference type="STRING" id="283909.R7TP43"/>
<dbReference type="SMART" id="SM00028">
    <property type="entry name" value="TPR"/>
    <property type="match status" value="8"/>
</dbReference>
<evidence type="ECO:0000256" key="3">
    <source>
        <dbReference type="ARBA" id="ARBA00022803"/>
    </source>
</evidence>
<proteinExistence type="inferred from homology"/>
<dbReference type="InterPro" id="IPR011990">
    <property type="entry name" value="TPR-like_helical_dom_sf"/>
</dbReference>
<dbReference type="SUPFAM" id="SSF48452">
    <property type="entry name" value="TPR-like"/>
    <property type="match status" value="2"/>
</dbReference>
<feature type="repeat" description="TPR" evidence="7">
    <location>
        <begin position="495"/>
        <end position="528"/>
    </location>
</feature>
<dbReference type="Proteomes" id="UP000014760">
    <property type="component" value="Unassembled WGS sequence"/>
</dbReference>
<name>R7TP43_CAPTE</name>
<evidence type="ECO:0000256" key="7">
    <source>
        <dbReference type="PROSITE-ProRule" id="PRU00339"/>
    </source>
</evidence>
<dbReference type="Pfam" id="PF13414">
    <property type="entry name" value="TPR_11"/>
    <property type="match status" value="1"/>
</dbReference>
<dbReference type="FunCoup" id="R7TP43">
    <property type="interactions" value="2581"/>
</dbReference>
<feature type="repeat" description="TPR" evidence="7">
    <location>
        <begin position="597"/>
        <end position="630"/>
    </location>
</feature>
<dbReference type="GO" id="GO:0051301">
    <property type="term" value="P:cell division"/>
    <property type="evidence" value="ECO:0007669"/>
    <property type="project" value="TreeGrafter"/>
</dbReference>
<dbReference type="FunFam" id="1.25.40.10:FF:000051">
    <property type="entry name" value="Cell division cycle protein 27 isoform X3"/>
    <property type="match status" value="1"/>
</dbReference>
<evidence type="ECO:0000256" key="8">
    <source>
        <dbReference type="SAM" id="MobiDB-lite"/>
    </source>
</evidence>
<dbReference type="AlphaFoldDB" id="R7TP43"/>
<dbReference type="PANTHER" id="PTHR12558:SF13">
    <property type="entry name" value="CELL DIVISION CYCLE PROTEIN 27 HOMOLOG"/>
    <property type="match status" value="1"/>
</dbReference>
<dbReference type="PROSITE" id="PS50293">
    <property type="entry name" value="TPR_REGION"/>
    <property type="match status" value="1"/>
</dbReference>
<feature type="region of interest" description="Disordered" evidence="8">
    <location>
        <begin position="138"/>
        <end position="303"/>
    </location>
</feature>
<gene>
    <name evidence="9" type="ORF">CAPTEDRAFT_228054</name>
</gene>
<evidence type="ECO:0000313" key="9">
    <source>
        <dbReference type="EMBL" id="ELT92795.1"/>
    </source>
</evidence>
<dbReference type="PROSITE" id="PS50005">
    <property type="entry name" value="TPR"/>
    <property type="match status" value="4"/>
</dbReference>
<dbReference type="GO" id="GO:0005680">
    <property type="term" value="C:anaphase-promoting complex"/>
    <property type="evidence" value="ECO:0007669"/>
    <property type="project" value="TreeGrafter"/>
</dbReference>
<evidence type="ECO:0000313" key="10">
    <source>
        <dbReference type="EnsemblMetazoa" id="CapteP228054"/>
    </source>
</evidence>
<dbReference type="EnsemblMetazoa" id="CapteT228054">
    <property type="protein sequence ID" value="CapteP228054"/>
    <property type="gene ID" value="CapteG228054"/>
</dbReference>
<sequence length="699" mass="78144">MALTGHILLKNKQLDDIAEEFGDSACFTLQLLGQIYSKTERTAKASECFHKSLKHNPFLWSSFEALCKLGEKPDPSKTFQVHSETFSNACPTSNLNSSVVSCELLQDSHVSECQTNAPPLPVRERFRQTKAIRKLHDSVNLPSPPSFGVLPFDSTPNPSGQMTSTPIFPVMENTPSPGIPDMLPRVPTKKPMTRRSQQQGNSSGSNKPPPLFTQSSCNTNAGRDTPTSQTLQGGHGPALRRSSRLFSNASSSVKENNKSQRKFPGPKAPVKKNKSKSGKTPQEMNEINKGLELGGVTEIKPSPTVDSTEQMVAMQKHSAEGLMQLMQMMGRAYVALCQYDCAKALQLFHAVPPRHFNTGWVLCQVGRAHLEMADYQKAEKAFSEVRACDPCQLDGMETYSTTLWHLQREVQLSALAQELTNLDKESPQSWCVAGNCFSLQKEHDVAIKFFQRAVQVDTNFAYAYTLLGHEYVLTEELDKALACYRNAIRVDPRHYNAWYGVGMVYYKQEKFSLAEVHFRRALSINTQSSVLLCHIGVVQHALKKSDSALATLNKAIVTDPKNELCKFHRASILFANDRHKEALAELEELKEIVPRESLVYFLIGKVHKKLGNTHLALMNFSWAMDLDPKGANNQIKEAIDKRYVNEEDDPNLSGLVEPAALLAEDEEEEEEEEERMSHNFSVMDAEEVHLQAIESDESL</sequence>
<feature type="repeat" description="TPR" evidence="7">
    <location>
        <begin position="461"/>
        <end position="494"/>
    </location>
</feature>
<dbReference type="GO" id="GO:0007091">
    <property type="term" value="P:metaphase/anaphase transition of mitotic cell cycle"/>
    <property type="evidence" value="ECO:0007669"/>
    <property type="project" value="TreeGrafter"/>
</dbReference>
<feature type="compositionally biased region" description="Polar residues" evidence="8">
    <location>
        <begin position="212"/>
        <end position="232"/>
    </location>
</feature>
<evidence type="ECO:0000256" key="6">
    <source>
        <dbReference type="ARBA" id="ARBA00039307"/>
    </source>
</evidence>
<reference evidence="9 11" key="2">
    <citation type="journal article" date="2013" name="Nature">
        <title>Insights into bilaterian evolution from three spiralian genomes.</title>
        <authorList>
            <person name="Simakov O."/>
            <person name="Marletaz F."/>
            <person name="Cho S.J."/>
            <person name="Edsinger-Gonzales E."/>
            <person name="Havlak P."/>
            <person name="Hellsten U."/>
            <person name="Kuo D.H."/>
            <person name="Larsson T."/>
            <person name="Lv J."/>
            <person name="Arendt D."/>
            <person name="Savage R."/>
            <person name="Osoegawa K."/>
            <person name="de Jong P."/>
            <person name="Grimwood J."/>
            <person name="Chapman J.A."/>
            <person name="Shapiro H."/>
            <person name="Aerts A."/>
            <person name="Otillar R.P."/>
            <person name="Terry A.Y."/>
            <person name="Boore J.L."/>
            <person name="Grigoriev I.V."/>
            <person name="Lindberg D.R."/>
            <person name="Seaver E.C."/>
            <person name="Weisblat D.A."/>
            <person name="Putnam N.H."/>
            <person name="Rokhsar D.S."/>
        </authorList>
    </citation>
    <scope>NUCLEOTIDE SEQUENCE</scope>
    <source>
        <strain evidence="9 11">I ESC-2004</strain>
    </source>
</reference>
<feature type="compositionally biased region" description="Low complexity" evidence="8">
    <location>
        <begin position="196"/>
        <end position="206"/>
    </location>
</feature>
<dbReference type="GO" id="GO:0016567">
    <property type="term" value="P:protein ubiquitination"/>
    <property type="evidence" value="ECO:0007669"/>
    <property type="project" value="TreeGrafter"/>
</dbReference>
<dbReference type="Pfam" id="PF13181">
    <property type="entry name" value="TPR_8"/>
    <property type="match status" value="2"/>
</dbReference>
<evidence type="ECO:0000256" key="4">
    <source>
        <dbReference type="ARBA" id="ARBA00023242"/>
    </source>
</evidence>
<keyword evidence="2" id="KW-0677">Repeat</keyword>
<dbReference type="FunFam" id="1.25.40.10:FF:000018">
    <property type="entry name" value="Cell division cycle protein 27 homolog B"/>
    <property type="match status" value="1"/>
</dbReference>
<organism evidence="9">
    <name type="scientific">Capitella teleta</name>
    <name type="common">Polychaete worm</name>
    <dbReference type="NCBI Taxonomy" id="283909"/>
    <lineage>
        <taxon>Eukaryota</taxon>
        <taxon>Metazoa</taxon>
        <taxon>Spiralia</taxon>
        <taxon>Lophotrochozoa</taxon>
        <taxon>Annelida</taxon>
        <taxon>Polychaeta</taxon>
        <taxon>Sedentaria</taxon>
        <taxon>Scolecida</taxon>
        <taxon>Capitellidae</taxon>
        <taxon>Capitella</taxon>
    </lineage>
</organism>
<protein>
    <recommendedName>
        <fullName evidence="6">Cell division cycle protein 27 homolog</fullName>
    </recommendedName>
</protein>
<keyword evidence="3 7" id="KW-0802">TPR repeat</keyword>
<feature type="compositionally biased region" description="Polar residues" evidence="8">
    <location>
        <begin position="154"/>
        <end position="166"/>
    </location>
</feature>
<evidence type="ECO:0000256" key="5">
    <source>
        <dbReference type="ARBA" id="ARBA00038210"/>
    </source>
</evidence>
<evidence type="ECO:0000256" key="2">
    <source>
        <dbReference type="ARBA" id="ARBA00022737"/>
    </source>
</evidence>
<comment type="subcellular location">
    <subcellularLocation>
        <location evidence="1">Nucleus</location>
    </subcellularLocation>
</comment>
<reference evidence="11" key="1">
    <citation type="submission" date="2012-12" db="EMBL/GenBank/DDBJ databases">
        <authorList>
            <person name="Hellsten U."/>
            <person name="Grimwood J."/>
            <person name="Chapman J.A."/>
            <person name="Shapiro H."/>
            <person name="Aerts A."/>
            <person name="Otillar R.P."/>
            <person name="Terry A.Y."/>
            <person name="Boore J.L."/>
            <person name="Simakov O."/>
            <person name="Marletaz F."/>
            <person name="Cho S.-J."/>
            <person name="Edsinger-Gonzales E."/>
            <person name="Havlak P."/>
            <person name="Kuo D.-H."/>
            <person name="Larsson T."/>
            <person name="Lv J."/>
            <person name="Arendt D."/>
            <person name="Savage R."/>
            <person name="Osoegawa K."/>
            <person name="de Jong P."/>
            <person name="Lindberg D.R."/>
            <person name="Seaver E.C."/>
            <person name="Weisblat D.A."/>
            <person name="Putnam N.H."/>
            <person name="Grigoriev I.V."/>
            <person name="Rokhsar D.S."/>
        </authorList>
    </citation>
    <scope>NUCLEOTIDE SEQUENCE</scope>
    <source>
        <strain evidence="11">I ESC-2004</strain>
    </source>
</reference>
<keyword evidence="4" id="KW-0539">Nucleus</keyword>
<dbReference type="GO" id="GO:0031145">
    <property type="term" value="P:anaphase-promoting complex-dependent catabolic process"/>
    <property type="evidence" value="ECO:0007669"/>
    <property type="project" value="TreeGrafter"/>
</dbReference>
<dbReference type="OMA" id="FINAYFR"/>
<dbReference type="Gene3D" id="1.25.40.10">
    <property type="entry name" value="Tetratricopeptide repeat domain"/>
    <property type="match status" value="4"/>
</dbReference>
<dbReference type="GO" id="GO:0005737">
    <property type="term" value="C:cytoplasm"/>
    <property type="evidence" value="ECO:0007669"/>
    <property type="project" value="TreeGrafter"/>
</dbReference>
<evidence type="ECO:0000256" key="1">
    <source>
        <dbReference type="ARBA" id="ARBA00004123"/>
    </source>
</evidence>
<dbReference type="InterPro" id="IPR019734">
    <property type="entry name" value="TPR_rpt"/>
</dbReference>
<dbReference type="EMBL" id="AMQN01002771">
    <property type="status" value="NOT_ANNOTATED_CDS"/>
    <property type="molecule type" value="Genomic_DNA"/>
</dbReference>
<keyword evidence="11" id="KW-1185">Reference proteome</keyword>
<evidence type="ECO:0000313" key="11">
    <source>
        <dbReference type="Proteomes" id="UP000014760"/>
    </source>
</evidence>
<accession>R7TP43</accession>
<reference evidence="10" key="3">
    <citation type="submission" date="2015-06" db="UniProtKB">
        <authorList>
            <consortium name="EnsemblMetazoa"/>
        </authorList>
    </citation>
    <scope>IDENTIFICATION</scope>
</reference>
<feature type="repeat" description="TPR" evidence="7">
    <location>
        <begin position="427"/>
        <end position="460"/>
    </location>
</feature>
<dbReference type="HOGENOM" id="CLU_008850_1_0_1"/>
<comment type="similarity">
    <text evidence="5">Belongs to the APC3/CDC27 family.</text>
</comment>